<feature type="region of interest" description="Disordered" evidence="1">
    <location>
        <begin position="248"/>
        <end position="358"/>
    </location>
</feature>
<dbReference type="Proteomes" id="UP000887575">
    <property type="component" value="Unassembled WGS sequence"/>
</dbReference>
<dbReference type="WBParaSite" id="MBELARI_LOCUS20438">
    <property type="protein sequence ID" value="MBELARI_LOCUS20438"/>
    <property type="gene ID" value="MBELARI_LOCUS20438"/>
</dbReference>
<feature type="compositionally biased region" description="Polar residues" evidence="1">
    <location>
        <begin position="227"/>
        <end position="236"/>
    </location>
</feature>
<dbReference type="AlphaFoldDB" id="A0AAF3F1N4"/>
<keyword evidence="2" id="KW-1185">Reference proteome</keyword>
<sequence>MPGHPSLAIRRALLELVDDENLLEKLDSYSDEVTNHPHRRLKVLALQQLAELRLELKQELVDYGRMGKIGKLMGLLDRETLGELGEGSFKESSTNRSSASSSVSDETPSTSSTTPQGSELPQPMIPSFIPALNVGSPLAEAQEKRQEIGTVKEFRNVIEVVKIPDLPKKLKDRTFNATRKLRGESDDETSDVSDETTVESHCSKGHKEIRGFLKGLRRREMEKIHPETSNSQNLQLIPSKPIERLKRDEAIQCPSHRKEKKDAITSPIEQSDPLGSALSDYTKAFDEDFSSSQPSSDPSIGQIRLEPEELSTRKIISIRPDGSFVRRKPKVYEPEEDSPQSTSTSTQENSSESREEEVVSCMASNWRAGSRVLRLDFADLSSSAIETVSARGNESVRHSLSIDLHSISQSENLSETQPSS</sequence>
<proteinExistence type="predicted"/>
<evidence type="ECO:0000256" key="1">
    <source>
        <dbReference type="SAM" id="MobiDB-lite"/>
    </source>
</evidence>
<feature type="compositionally biased region" description="Low complexity" evidence="1">
    <location>
        <begin position="92"/>
        <end position="114"/>
    </location>
</feature>
<feature type="compositionally biased region" description="Low complexity" evidence="1">
    <location>
        <begin position="339"/>
        <end position="350"/>
    </location>
</feature>
<feature type="region of interest" description="Disordered" evidence="1">
    <location>
        <begin position="86"/>
        <end position="129"/>
    </location>
</feature>
<feature type="region of interest" description="Disordered" evidence="1">
    <location>
        <begin position="181"/>
        <end position="203"/>
    </location>
</feature>
<protein>
    <submittedName>
        <fullName evidence="3">Uncharacterized protein</fullName>
    </submittedName>
</protein>
<name>A0AAF3F1N4_9BILA</name>
<feature type="compositionally biased region" description="Acidic residues" evidence="1">
    <location>
        <begin position="185"/>
        <end position="197"/>
    </location>
</feature>
<accession>A0AAF3F1N4</accession>
<feature type="compositionally biased region" description="Low complexity" evidence="1">
    <location>
        <begin position="290"/>
        <end position="299"/>
    </location>
</feature>
<evidence type="ECO:0000313" key="3">
    <source>
        <dbReference type="WBParaSite" id="MBELARI_LOCUS20438"/>
    </source>
</evidence>
<organism evidence="2 3">
    <name type="scientific">Mesorhabditis belari</name>
    <dbReference type="NCBI Taxonomy" id="2138241"/>
    <lineage>
        <taxon>Eukaryota</taxon>
        <taxon>Metazoa</taxon>
        <taxon>Ecdysozoa</taxon>
        <taxon>Nematoda</taxon>
        <taxon>Chromadorea</taxon>
        <taxon>Rhabditida</taxon>
        <taxon>Rhabditina</taxon>
        <taxon>Rhabditomorpha</taxon>
        <taxon>Rhabditoidea</taxon>
        <taxon>Rhabditidae</taxon>
        <taxon>Mesorhabditinae</taxon>
        <taxon>Mesorhabditis</taxon>
    </lineage>
</organism>
<evidence type="ECO:0000313" key="2">
    <source>
        <dbReference type="Proteomes" id="UP000887575"/>
    </source>
</evidence>
<reference evidence="3" key="1">
    <citation type="submission" date="2024-02" db="UniProtKB">
        <authorList>
            <consortium name="WormBaseParasite"/>
        </authorList>
    </citation>
    <scope>IDENTIFICATION</scope>
</reference>
<feature type="region of interest" description="Disordered" evidence="1">
    <location>
        <begin position="224"/>
        <end position="243"/>
    </location>
</feature>